<name>A0A438GPU8_VITVI</name>
<evidence type="ECO:0008006" key="3">
    <source>
        <dbReference type="Google" id="ProtNLM"/>
    </source>
</evidence>
<protein>
    <recommendedName>
        <fullName evidence="3">GAG-pre-integrase domain-containing protein</fullName>
    </recommendedName>
</protein>
<comment type="caution">
    <text evidence="1">The sequence shown here is derived from an EMBL/GenBank/DDBJ whole genome shotgun (WGS) entry which is preliminary data.</text>
</comment>
<accession>A0A438GPU8</accession>
<sequence>MVVPTQGRAAVRHAARSAVRKGTTLISATNGMHEVENLLAPQPTLPKAFKASWSLNGLEPCDWYLDTRASAHMTPDFSHLDQASITRNRQTRRVVAIDKRDGGLYVMERENSTFISVLKNKALHASYDLWHARLGHPTSSTVSPHRFSEGTALPTKVFVVLIPPPLSFISPAMLNLMNTTFPP</sequence>
<evidence type="ECO:0000313" key="2">
    <source>
        <dbReference type="Proteomes" id="UP000288805"/>
    </source>
</evidence>
<organism evidence="1 2">
    <name type="scientific">Vitis vinifera</name>
    <name type="common">Grape</name>
    <dbReference type="NCBI Taxonomy" id="29760"/>
    <lineage>
        <taxon>Eukaryota</taxon>
        <taxon>Viridiplantae</taxon>
        <taxon>Streptophyta</taxon>
        <taxon>Embryophyta</taxon>
        <taxon>Tracheophyta</taxon>
        <taxon>Spermatophyta</taxon>
        <taxon>Magnoliopsida</taxon>
        <taxon>eudicotyledons</taxon>
        <taxon>Gunneridae</taxon>
        <taxon>Pentapetalae</taxon>
        <taxon>rosids</taxon>
        <taxon>Vitales</taxon>
        <taxon>Vitaceae</taxon>
        <taxon>Viteae</taxon>
        <taxon>Vitis</taxon>
    </lineage>
</organism>
<dbReference type="AlphaFoldDB" id="A0A438GPU8"/>
<proteinExistence type="predicted"/>
<dbReference type="Proteomes" id="UP000288805">
    <property type="component" value="Unassembled WGS sequence"/>
</dbReference>
<dbReference type="EMBL" id="QGNW01000374">
    <property type="protein sequence ID" value="RVW74212.1"/>
    <property type="molecule type" value="Genomic_DNA"/>
</dbReference>
<evidence type="ECO:0000313" key="1">
    <source>
        <dbReference type="EMBL" id="RVW74212.1"/>
    </source>
</evidence>
<gene>
    <name evidence="1" type="ORF">CK203_055962</name>
</gene>
<reference evidence="1 2" key="1">
    <citation type="journal article" date="2018" name="PLoS Genet.">
        <title>Population sequencing reveals clonal diversity and ancestral inbreeding in the grapevine cultivar Chardonnay.</title>
        <authorList>
            <person name="Roach M.J."/>
            <person name="Johnson D.L."/>
            <person name="Bohlmann J."/>
            <person name="van Vuuren H.J."/>
            <person name="Jones S.J."/>
            <person name="Pretorius I.S."/>
            <person name="Schmidt S.A."/>
            <person name="Borneman A.R."/>
        </authorList>
    </citation>
    <scope>NUCLEOTIDE SEQUENCE [LARGE SCALE GENOMIC DNA]</scope>
    <source>
        <strain evidence="2">cv. Chardonnay</strain>
        <tissue evidence="1">Leaf</tissue>
    </source>
</reference>